<dbReference type="CDD" id="cd02199">
    <property type="entry name" value="YjgF_YER057c_UK114_like_1"/>
    <property type="match status" value="1"/>
</dbReference>
<dbReference type="AlphaFoldDB" id="A0A2V4HZ93"/>
<accession>A0A2V4HZ93</accession>
<comment type="caution">
    <text evidence="1">The sequence shown here is derived from an EMBL/GenBank/DDBJ whole genome shotgun (WGS) entry which is preliminary data.</text>
</comment>
<dbReference type="InterPro" id="IPR035959">
    <property type="entry name" value="RutC-like_sf"/>
</dbReference>
<dbReference type="InterPro" id="IPR006175">
    <property type="entry name" value="YjgF/YER057c/UK114"/>
</dbReference>
<dbReference type="SUPFAM" id="SSF55298">
    <property type="entry name" value="YjgF-like"/>
    <property type="match status" value="1"/>
</dbReference>
<dbReference type="RefSeq" id="WP_110703665.1">
    <property type="nucleotide sequence ID" value="NZ_CP151184.1"/>
</dbReference>
<dbReference type="Proteomes" id="UP000247620">
    <property type="component" value="Unassembled WGS sequence"/>
</dbReference>
<evidence type="ECO:0000313" key="1">
    <source>
        <dbReference type="EMBL" id="PYB76150.1"/>
    </source>
</evidence>
<dbReference type="InterPro" id="IPR013813">
    <property type="entry name" value="Endoribo_LPSP/chorism_mut-like"/>
</dbReference>
<dbReference type="PANTHER" id="PTHR43760">
    <property type="entry name" value="ENDORIBONUCLEASE-RELATED"/>
    <property type="match status" value="1"/>
</dbReference>
<name>A0A2V4HZ93_9PSED</name>
<dbReference type="EMBL" id="QJRO01000021">
    <property type="protein sequence ID" value="PYB76150.1"/>
    <property type="molecule type" value="Genomic_DNA"/>
</dbReference>
<proteinExistence type="predicted"/>
<sequence length="156" mass="16700">MSREAQFAAILDQLGYSFEAGLKLGGDYAATVRHEGVVYVSGQIPRIDEEVIHPGRVGSEVSLKDARTAAMVSALRCLALVRERVGSLDNIRAILRMTVFVQSAEAFTRQSEVANGASQVLYSVFGEAGAHTRTSVGVLRLPKNAPVEIDLIAAVT</sequence>
<organism evidence="1 2">
    <name type="scientific">Pseudomonas soli</name>
    <dbReference type="NCBI Taxonomy" id="1306993"/>
    <lineage>
        <taxon>Bacteria</taxon>
        <taxon>Pseudomonadati</taxon>
        <taxon>Pseudomonadota</taxon>
        <taxon>Gammaproteobacteria</taxon>
        <taxon>Pseudomonadales</taxon>
        <taxon>Pseudomonadaceae</taxon>
        <taxon>Pseudomonas</taxon>
    </lineage>
</organism>
<protein>
    <submittedName>
        <fullName evidence="1">Uncharacterized protein</fullName>
    </submittedName>
</protein>
<dbReference type="Gene3D" id="3.30.1330.40">
    <property type="entry name" value="RutC-like"/>
    <property type="match status" value="1"/>
</dbReference>
<reference evidence="1 2" key="1">
    <citation type="submission" date="2018-06" db="EMBL/GenBank/DDBJ databases">
        <title>Pseudomonas diversity within urban Lake Michigan freshwaters.</title>
        <authorList>
            <person name="Batrich M."/>
            <person name="Hatzopoulos T."/>
            <person name="Putonti C."/>
        </authorList>
    </citation>
    <scope>NUCLEOTIDE SEQUENCE [LARGE SCALE GENOMIC DNA]</scope>
    <source>
        <strain evidence="1 2">LBp-160603</strain>
    </source>
</reference>
<dbReference type="Pfam" id="PF01042">
    <property type="entry name" value="Ribonuc_L-PSP"/>
    <property type="match status" value="1"/>
</dbReference>
<dbReference type="PANTHER" id="PTHR43760:SF1">
    <property type="entry name" value="ENDORIBONUCLEASE L-PSP_CHORISMATE MUTASE-LIKE DOMAIN-CONTAINING PROTEIN"/>
    <property type="match status" value="1"/>
</dbReference>
<evidence type="ECO:0000313" key="2">
    <source>
        <dbReference type="Proteomes" id="UP000247620"/>
    </source>
</evidence>
<gene>
    <name evidence="1" type="ORF">DMX07_22425</name>
</gene>